<name>A0A4R3I6T5_9GAMM</name>
<dbReference type="InterPro" id="IPR003331">
    <property type="entry name" value="UDP_GlcNAc_Epimerase_2_dom"/>
</dbReference>
<evidence type="ECO:0000259" key="2">
    <source>
        <dbReference type="Pfam" id="PF02350"/>
    </source>
</evidence>
<comment type="caution">
    <text evidence="3">The sequence shown here is derived from an EMBL/GenBank/DDBJ whole genome shotgun (WGS) entry which is preliminary data.</text>
</comment>
<dbReference type="SUPFAM" id="SSF53756">
    <property type="entry name" value="UDP-Glycosyltransferase/glycogen phosphorylase"/>
    <property type="match status" value="1"/>
</dbReference>
<protein>
    <submittedName>
        <fullName evidence="3">UDP-N-acetylglucosamine 2-epimerase (Non-hydrolysing)</fullName>
    </submittedName>
</protein>
<comment type="similarity">
    <text evidence="1">Belongs to the UDP-N-acetylglucosamine 2-epimerase family.</text>
</comment>
<dbReference type="Proteomes" id="UP000295793">
    <property type="component" value="Unassembled WGS sequence"/>
</dbReference>
<organism evidence="3 4">
    <name type="scientific">Reinekea marinisedimentorum</name>
    <dbReference type="NCBI Taxonomy" id="230495"/>
    <lineage>
        <taxon>Bacteria</taxon>
        <taxon>Pseudomonadati</taxon>
        <taxon>Pseudomonadota</taxon>
        <taxon>Gammaproteobacteria</taxon>
        <taxon>Oceanospirillales</taxon>
        <taxon>Saccharospirillaceae</taxon>
        <taxon>Reinekea</taxon>
    </lineage>
</organism>
<keyword evidence="1" id="KW-0413">Isomerase</keyword>
<accession>A0A4R3I6T5</accession>
<feature type="domain" description="UDP-N-acetylglucosamine 2-epimerase" evidence="2">
    <location>
        <begin position="24"/>
        <end position="334"/>
    </location>
</feature>
<dbReference type="NCBIfam" id="TIGR00236">
    <property type="entry name" value="wecB"/>
    <property type="match status" value="1"/>
</dbReference>
<dbReference type="EMBL" id="SLZR01000005">
    <property type="protein sequence ID" value="TCS41696.1"/>
    <property type="molecule type" value="Genomic_DNA"/>
</dbReference>
<dbReference type="PANTHER" id="PTHR43174">
    <property type="entry name" value="UDP-N-ACETYLGLUCOSAMINE 2-EPIMERASE"/>
    <property type="match status" value="1"/>
</dbReference>
<dbReference type="GO" id="GO:0016853">
    <property type="term" value="F:isomerase activity"/>
    <property type="evidence" value="ECO:0007669"/>
    <property type="project" value="UniProtKB-KW"/>
</dbReference>
<dbReference type="OrthoDB" id="9803238at2"/>
<gene>
    <name evidence="3" type="ORF">BCF53_105123</name>
</gene>
<sequence>MHKLEIVIGTKAQLVKMAPIMRELEQQSIPYKFTLTGQHENTINDLISSFQISTKPELFTTISERDTTNSVMKWFLSSMWKIAKEKKSPNKIVVSHGDTLSTLLAAIYAKKIGAQFAHIEAGLRSFNIFNPFPEEIVRVLTSKLTTMHFAPGEWAANNIKSNSTSVINTKLNTIIDSLRYALADKPEKTRNTNKSEYAVASLHRFENLKNGDRLLFIIDHIEKVSELVPVKFVLHPVTVKELKKRTLFERLEKNPRVELTERMNYVKFTHLLYDSNFLITDGGSNQEEAFYMGLPCLLMRSHTERTEGINSNNMELSNYNPDTIMQFAHKYSKYNWYIKNLENVYPSKVIVENLKKVIDAF</sequence>
<dbReference type="InterPro" id="IPR029767">
    <property type="entry name" value="WecB-like"/>
</dbReference>
<dbReference type="Pfam" id="PF02350">
    <property type="entry name" value="Epimerase_2"/>
    <property type="match status" value="1"/>
</dbReference>
<dbReference type="AlphaFoldDB" id="A0A4R3I6T5"/>
<dbReference type="PANTHER" id="PTHR43174:SF1">
    <property type="entry name" value="UDP-N-ACETYLGLUCOSAMINE 2-EPIMERASE"/>
    <property type="match status" value="1"/>
</dbReference>
<reference evidence="3 4" key="1">
    <citation type="submission" date="2019-03" db="EMBL/GenBank/DDBJ databases">
        <title>Genomic Encyclopedia of Archaeal and Bacterial Type Strains, Phase II (KMG-II): from individual species to whole genera.</title>
        <authorList>
            <person name="Goeker M."/>
        </authorList>
    </citation>
    <scope>NUCLEOTIDE SEQUENCE [LARGE SCALE GENOMIC DNA]</scope>
    <source>
        <strain evidence="3 4">DSM 15388</strain>
    </source>
</reference>
<evidence type="ECO:0000313" key="3">
    <source>
        <dbReference type="EMBL" id="TCS41696.1"/>
    </source>
</evidence>
<dbReference type="RefSeq" id="WP_132701126.1">
    <property type="nucleotide sequence ID" value="NZ_SLZR01000005.1"/>
</dbReference>
<keyword evidence="4" id="KW-1185">Reference proteome</keyword>
<evidence type="ECO:0000256" key="1">
    <source>
        <dbReference type="RuleBase" id="RU003513"/>
    </source>
</evidence>
<dbReference type="Gene3D" id="3.40.50.2000">
    <property type="entry name" value="Glycogen Phosphorylase B"/>
    <property type="match status" value="2"/>
</dbReference>
<evidence type="ECO:0000313" key="4">
    <source>
        <dbReference type="Proteomes" id="UP000295793"/>
    </source>
</evidence>
<proteinExistence type="inferred from homology"/>